<dbReference type="Proteomes" id="UP001235343">
    <property type="component" value="Unassembled WGS sequence"/>
</dbReference>
<gene>
    <name evidence="1" type="ORF">QQS35_00010</name>
</gene>
<keyword evidence="2" id="KW-1185">Reference proteome</keyword>
<dbReference type="Pfam" id="PF08680">
    <property type="entry name" value="DUF1779"/>
    <property type="match status" value="1"/>
</dbReference>
<evidence type="ECO:0000313" key="2">
    <source>
        <dbReference type="Proteomes" id="UP001235343"/>
    </source>
</evidence>
<proteinExistence type="predicted"/>
<evidence type="ECO:0000313" key="1">
    <source>
        <dbReference type="EMBL" id="MDL4838857.1"/>
    </source>
</evidence>
<dbReference type="InterPro" id="IPR036209">
    <property type="entry name" value="YwmB-like_sf"/>
</dbReference>
<dbReference type="SUPFAM" id="SSF143842">
    <property type="entry name" value="YwmB-like"/>
    <property type="match status" value="1"/>
</dbReference>
<dbReference type="RefSeq" id="WP_285929615.1">
    <property type="nucleotide sequence ID" value="NZ_JASTZU010000001.1"/>
</dbReference>
<dbReference type="Gene3D" id="3.30.2030.10">
    <property type="entry name" value="YwmB-like"/>
    <property type="match status" value="1"/>
</dbReference>
<organism evidence="1 2">
    <name type="scientific">Aquibacillus rhizosphaerae</name>
    <dbReference type="NCBI Taxonomy" id="3051431"/>
    <lineage>
        <taxon>Bacteria</taxon>
        <taxon>Bacillati</taxon>
        <taxon>Bacillota</taxon>
        <taxon>Bacilli</taxon>
        <taxon>Bacillales</taxon>
        <taxon>Bacillaceae</taxon>
        <taxon>Aquibacillus</taxon>
    </lineage>
</organism>
<protein>
    <submittedName>
        <fullName evidence="1">YwmB family TATA-box binding protein</fullName>
    </submittedName>
</protein>
<name>A0ABT7KZC0_9BACI</name>
<dbReference type="InterPro" id="IPR014794">
    <property type="entry name" value="DUF1779"/>
</dbReference>
<dbReference type="Gene3D" id="3.30.360.40">
    <property type="entry name" value="YwmB-like"/>
    <property type="match status" value="1"/>
</dbReference>
<reference evidence="1 2" key="1">
    <citation type="submission" date="2023-06" db="EMBL/GenBank/DDBJ databases">
        <title>Aquibacillus rhizosphaerae LR5S19.</title>
        <authorList>
            <person name="Sun J.-Q."/>
        </authorList>
    </citation>
    <scope>NUCLEOTIDE SEQUENCE [LARGE SCALE GENOMIC DNA]</scope>
    <source>
        <strain evidence="1 2">LR5S19</strain>
    </source>
</reference>
<comment type="caution">
    <text evidence="1">The sequence shown here is derived from an EMBL/GenBank/DDBJ whole genome shotgun (WGS) entry which is preliminary data.</text>
</comment>
<sequence length="241" mass="28002">MKTRFILGSIIFTIIIFSFQTLSSASTNQLTEINQIANLLEQEDIFIDNWEVIVKEKKDYQTFEQMLKKVKKEYEGYKFEKTETKNATKFIFKPHKNDIVDESFILIVPKSNAQEYEITYKITGNNWNEEIQETYENKLEEITRELFTENLTKFSCIKTQSSVIMDRVSMLNHLQEKLNVQALNNIHEEDFTVLSGFTPRWETVIPTSDKSLPMNVQLAAREGLGGKTTITIGTPIITTEY</sequence>
<dbReference type="EMBL" id="JASTZU010000001">
    <property type="protein sequence ID" value="MDL4838857.1"/>
    <property type="molecule type" value="Genomic_DNA"/>
</dbReference>
<accession>A0ABT7KZC0</accession>